<evidence type="ECO:0000313" key="3">
    <source>
        <dbReference type="Proteomes" id="UP001501729"/>
    </source>
</evidence>
<protein>
    <recommendedName>
        <fullName evidence="1">Tc1-like transposase DDE domain-containing protein</fullName>
    </recommendedName>
</protein>
<dbReference type="EMBL" id="BAABKX010000022">
    <property type="protein sequence ID" value="GAA5062041.1"/>
    <property type="molecule type" value="Genomic_DNA"/>
</dbReference>
<proteinExistence type="predicted"/>
<dbReference type="AlphaFoldDB" id="A0AAV3UQB5"/>
<accession>A0AAV3UQB5</accession>
<dbReference type="Pfam" id="PF13358">
    <property type="entry name" value="DDE_3"/>
    <property type="match status" value="1"/>
</dbReference>
<dbReference type="InterPro" id="IPR038717">
    <property type="entry name" value="Tc1-like_DDE_dom"/>
</dbReference>
<name>A0AAV3UQB5_9EURY</name>
<sequence>MGAITVFGDRFVSRFDEYVTSGHVKHFLLALCEEFDEDLIVVLDGTPYFRASVVTVRQVRDDITSFDYLHIHRS</sequence>
<evidence type="ECO:0000259" key="1">
    <source>
        <dbReference type="Pfam" id="PF13358"/>
    </source>
</evidence>
<reference evidence="2 3" key="1">
    <citation type="journal article" date="2019" name="Int. J. Syst. Evol. Microbiol.">
        <title>The Global Catalogue of Microorganisms (GCM) 10K type strain sequencing project: providing services to taxonomists for standard genome sequencing and annotation.</title>
        <authorList>
            <consortium name="The Broad Institute Genomics Platform"/>
            <consortium name="The Broad Institute Genome Sequencing Center for Infectious Disease"/>
            <person name="Wu L."/>
            <person name="Ma J."/>
        </authorList>
    </citation>
    <scope>NUCLEOTIDE SEQUENCE [LARGE SCALE GENOMIC DNA]</scope>
    <source>
        <strain evidence="2 3">JCM 17504</strain>
    </source>
</reference>
<feature type="domain" description="Tc1-like transposase DDE" evidence="1">
    <location>
        <begin position="1"/>
        <end position="55"/>
    </location>
</feature>
<evidence type="ECO:0000313" key="2">
    <source>
        <dbReference type="EMBL" id="GAA5062041.1"/>
    </source>
</evidence>
<gene>
    <name evidence="2" type="ORF">GCM10025751_48780</name>
</gene>
<comment type="caution">
    <text evidence="2">The sequence shown here is derived from an EMBL/GenBank/DDBJ whole genome shotgun (WGS) entry which is preliminary data.</text>
</comment>
<organism evidence="2 3">
    <name type="scientific">Haladaptatus pallidirubidus</name>
    <dbReference type="NCBI Taxonomy" id="1008152"/>
    <lineage>
        <taxon>Archaea</taxon>
        <taxon>Methanobacteriati</taxon>
        <taxon>Methanobacteriota</taxon>
        <taxon>Stenosarchaea group</taxon>
        <taxon>Halobacteria</taxon>
        <taxon>Halobacteriales</taxon>
        <taxon>Haladaptataceae</taxon>
        <taxon>Haladaptatus</taxon>
    </lineage>
</organism>
<dbReference type="Proteomes" id="UP001501729">
    <property type="component" value="Unassembled WGS sequence"/>
</dbReference>
<keyword evidence="3" id="KW-1185">Reference proteome</keyword>